<comment type="caution">
    <text evidence="2">The sequence shown here is derived from an EMBL/GenBank/DDBJ whole genome shotgun (WGS) entry which is preliminary data.</text>
</comment>
<gene>
    <name evidence="2" type="ORF">EV699_1432</name>
</gene>
<proteinExistence type="predicted"/>
<dbReference type="Proteomes" id="UP000295765">
    <property type="component" value="Unassembled WGS sequence"/>
</dbReference>
<name>A0A4R2KZ66_9GAMM</name>
<dbReference type="RefSeq" id="WP_132545980.1">
    <property type="nucleotide sequence ID" value="NZ_SLWY01000043.1"/>
</dbReference>
<keyword evidence="3" id="KW-1185">Reference proteome</keyword>
<reference evidence="2 3" key="1">
    <citation type="submission" date="2019-03" db="EMBL/GenBank/DDBJ databases">
        <title>Genomic Encyclopedia of Type Strains, Phase IV (KMG-IV): sequencing the most valuable type-strain genomes for metagenomic binning, comparative biology and taxonomic classification.</title>
        <authorList>
            <person name="Goeker M."/>
        </authorList>
    </citation>
    <scope>NUCLEOTIDE SEQUENCE [LARGE SCALE GENOMIC DNA]</scope>
    <source>
        <strain evidence="2 3">DSM 25287</strain>
    </source>
</reference>
<dbReference type="AlphaFoldDB" id="A0A4R2KZ66"/>
<feature type="region of interest" description="Disordered" evidence="1">
    <location>
        <begin position="140"/>
        <end position="164"/>
    </location>
</feature>
<evidence type="ECO:0000313" key="2">
    <source>
        <dbReference type="EMBL" id="TCO75578.1"/>
    </source>
</evidence>
<sequence>MDHDISADLTPEAIEQVRVHLRAIEILLPFLIALTNDERRQLPKAGDAGISFIEHCYAAIETYQGMMPRDFDLDEYKRDVALRAALAVIAVEIARLHTRVQDTLMLVGSEAYAGSLEVYAASQRAGKGQGLDHLLGLARRRFARRPKRNGDETPENGGNGTPTP</sequence>
<protein>
    <submittedName>
        <fullName evidence="2">Uncharacterized protein</fullName>
    </submittedName>
</protein>
<accession>A0A4R2KZ66</accession>
<evidence type="ECO:0000313" key="3">
    <source>
        <dbReference type="Proteomes" id="UP000295765"/>
    </source>
</evidence>
<dbReference type="EMBL" id="SLWY01000043">
    <property type="protein sequence ID" value="TCO75578.1"/>
    <property type="molecule type" value="Genomic_DNA"/>
</dbReference>
<evidence type="ECO:0000256" key="1">
    <source>
        <dbReference type="SAM" id="MobiDB-lite"/>
    </source>
</evidence>
<dbReference type="OrthoDB" id="5987062at2"/>
<organism evidence="2 3">
    <name type="scientific">Plasticicumulans lactativorans</name>
    <dbReference type="NCBI Taxonomy" id="1133106"/>
    <lineage>
        <taxon>Bacteria</taxon>
        <taxon>Pseudomonadati</taxon>
        <taxon>Pseudomonadota</taxon>
        <taxon>Gammaproteobacteria</taxon>
        <taxon>Candidatus Competibacteraceae</taxon>
        <taxon>Plasticicumulans</taxon>
    </lineage>
</organism>